<dbReference type="Proteomes" id="UP000694906">
    <property type="component" value="Unplaced"/>
</dbReference>
<name>A0AAX6RJL3_HETGA</name>
<dbReference type="GeneID" id="110345160"/>
<feature type="region of interest" description="Disordered" evidence="2">
    <location>
        <begin position="179"/>
        <end position="215"/>
    </location>
</feature>
<evidence type="ECO:0000259" key="3">
    <source>
        <dbReference type="Pfam" id="PF15186"/>
    </source>
</evidence>
<gene>
    <name evidence="5" type="primary">Tex13a</name>
</gene>
<dbReference type="PANTHER" id="PTHR23111">
    <property type="entry name" value="ZINC FINGER PROTEIN"/>
    <property type="match status" value="1"/>
</dbReference>
<keyword evidence="4" id="KW-1185">Reference proteome</keyword>
<dbReference type="GO" id="GO:0003729">
    <property type="term" value="F:mRNA binding"/>
    <property type="evidence" value="ECO:0007669"/>
    <property type="project" value="TreeGrafter"/>
</dbReference>
<evidence type="ECO:0000256" key="2">
    <source>
        <dbReference type="SAM" id="MobiDB-lite"/>
    </source>
</evidence>
<dbReference type="CTD" id="56157"/>
<dbReference type="PANTHER" id="PTHR23111:SF64">
    <property type="entry name" value="TESTIS-EXPRESSED PROTEIN 13A"/>
    <property type="match status" value="1"/>
</dbReference>
<dbReference type="AlphaFoldDB" id="A0AAX6RJL3"/>
<evidence type="ECO:0000313" key="5">
    <source>
        <dbReference type="RefSeq" id="XP_021097275.1"/>
    </source>
</evidence>
<organism evidence="4 5">
    <name type="scientific">Heterocephalus glaber</name>
    <name type="common">Naked mole rat</name>
    <dbReference type="NCBI Taxonomy" id="10181"/>
    <lineage>
        <taxon>Eukaryota</taxon>
        <taxon>Metazoa</taxon>
        <taxon>Chordata</taxon>
        <taxon>Craniata</taxon>
        <taxon>Vertebrata</taxon>
        <taxon>Euteleostomi</taxon>
        <taxon>Mammalia</taxon>
        <taxon>Eutheria</taxon>
        <taxon>Euarchontoglires</taxon>
        <taxon>Glires</taxon>
        <taxon>Rodentia</taxon>
        <taxon>Hystricomorpha</taxon>
        <taxon>Bathyergidae</taxon>
        <taxon>Heterocephalus</taxon>
    </lineage>
</organism>
<accession>A0AAX6RJL3</accession>
<evidence type="ECO:0000256" key="1">
    <source>
        <dbReference type="ARBA" id="ARBA00008287"/>
    </source>
</evidence>
<reference evidence="5" key="1">
    <citation type="submission" date="2025-08" db="UniProtKB">
        <authorList>
            <consortium name="RefSeq"/>
        </authorList>
    </citation>
    <scope>IDENTIFICATION</scope>
</reference>
<evidence type="ECO:0000313" key="4">
    <source>
        <dbReference type="Proteomes" id="UP000694906"/>
    </source>
</evidence>
<dbReference type="RefSeq" id="XP_021097275.1">
    <property type="nucleotide sequence ID" value="XM_021241616.1"/>
</dbReference>
<dbReference type="Pfam" id="PF15186">
    <property type="entry name" value="TEX13"/>
    <property type="match status" value="1"/>
</dbReference>
<sequence length="331" mass="36288">MALKPEDPGRGFRHGTVVAFINEKMARHLKGTEFYLENLSLSWEEIEDKIRAILENSEVPSEAQVAYVWGSLSLGRHLACRQGHLQGGRVQSLHDFAKLHKSATNALVLNLNQLIEQQGMECKEAAFQLHLAHTKLAQVQKERDLLRWKLVQALKALPELAVEGPDLATVPEVGIQGAGEKQEVAEAEASAIGGGRGEEEEEEEERDVISTAPEEATRELSRSFLQLLRVVQQKNYTSGKEKEGNIRPVETAMLYLSGTLKATATNSPEPLPVQLPASYTYSYSSPLSGFPVMSTPSPLAATITAPFPSQMPPPTAQPLMLACGLMWGLKE</sequence>
<protein>
    <submittedName>
        <fullName evidence="5">Testis-expressed protein 13A</fullName>
    </submittedName>
</protein>
<feature type="domain" description="Testis-expressed protein 13 A-D N-terminal" evidence="3">
    <location>
        <begin position="5"/>
        <end position="153"/>
    </location>
</feature>
<proteinExistence type="inferred from homology"/>
<comment type="similarity">
    <text evidence="1">Belongs to the TEX13 family.</text>
</comment>
<dbReference type="InterPro" id="IPR028193">
    <property type="entry name" value="TEX13A-D_N"/>
</dbReference>